<dbReference type="EMBL" id="FNWJ01000002">
    <property type="protein sequence ID" value="SEH15242.1"/>
    <property type="molecule type" value="Genomic_DNA"/>
</dbReference>
<evidence type="ECO:0000256" key="6">
    <source>
        <dbReference type="SAM" id="MobiDB-lite"/>
    </source>
</evidence>
<comment type="catalytic activity">
    <reaction evidence="5">
        <text>L-methionyl-tRNA(fMet) + (6R)-10-formyltetrahydrofolate = N-formyl-L-methionyl-tRNA(fMet) + (6S)-5,6,7,8-tetrahydrofolate + H(+)</text>
        <dbReference type="Rhea" id="RHEA:24380"/>
        <dbReference type="Rhea" id="RHEA-COMP:9952"/>
        <dbReference type="Rhea" id="RHEA-COMP:9953"/>
        <dbReference type="ChEBI" id="CHEBI:15378"/>
        <dbReference type="ChEBI" id="CHEBI:57453"/>
        <dbReference type="ChEBI" id="CHEBI:78530"/>
        <dbReference type="ChEBI" id="CHEBI:78844"/>
        <dbReference type="ChEBI" id="CHEBI:195366"/>
        <dbReference type="EC" id="2.1.2.9"/>
    </reaction>
</comment>
<dbReference type="InterPro" id="IPR002376">
    <property type="entry name" value="Formyl_transf_N"/>
</dbReference>
<dbReference type="GO" id="GO:0004479">
    <property type="term" value="F:methionyl-tRNA formyltransferase activity"/>
    <property type="evidence" value="ECO:0007669"/>
    <property type="project" value="UniProtKB-UniRule"/>
</dbReference>
<dbReference type="OrthoDB" id="9802815at2"/>
<gene>
    <name evidence="5" type="primary">fmt</name>
    <name evidence="9" type="ORF">SAMN02745716_1886</name>
</gene>
<evidence type="ECO:0000259" key="8">
    <source>
        <dbReference type="Pfam" id="PF02911"/>
    </source>
</evidence>
<feature type="binding site" evidence="5">
    <location>
        <begin position="107"/>
        <end position="110"/>
    </location>
    <ligand>
        <name>(6S)-5,6,7,8-tetrahydrofolate</name>
        <dbReference type="ChEBI" id="CHEBI:57453"/>
    </ligand>
</feature>
<dbReference type="Pfam" id="PF00551">
    <property type="entry name" value="Formyl_trans_N"/>
    <property type="match status" value="1"/>
</dbReference>
<comment type="function">
    <text evidence="5">Attaches a formyl group to the free amino group of methionyl-tRNA(fMet). The formyl group appears to play a dual role in the initiator identity of N-formylmethionyl-tRNA by promoting its recognition by IF2 and preventing the misappropriation of this tRNA by the elongation apparatus.</text>
</comment>
<evidence type="ECO:0000313" key="10">
    <source>
        <dbReference type="Proteomes" id="UP000222056"/>
    </source>
</evidence>
<dbReference type="AlphaFoldDB" id="A0A1H6FXV4"/>
<dbReference type="InterPro" id="IPR005794">
    <property type="entry name" value="Fmt"/>
</dbReference>
<dbReference type="InterPro" id="IPR011034">
    <property type="entry name" value="Formyl_transferase-like_C_sf"/>
</dbReference>
<feature type="region of interest" description="Disordered" evidence="6">
    <location>
        <begin position="28"/>
        <end position="47"/>
    </location>
</feature>
<evidence type="ECO:0000256" key="2">
    <source>
        <dbReference type="ARBA" id="ARBA00012261"/>
    </source>
</evidence>
<accession>A0A1H6FXV4</accession>
<dbReference type="EC" id="2.1.2.9" evidence="2 5"/>
<dbReference type="PANTHER" id="PTHR11138:SF5">
    <property type="entry name" value="METHIONYL-TRNA FORMYLTRANSFERASE, MITOCHONDRIAL"/>
    <property type="match status" value="1"/>
</dbReference>
<evidence type="ECO:0000256" key="4">
    <source>
        <dbReference type="ARBA" id="ARBA00022917"/>
    </source>
</evidence>
<dbReference type="PANTHER" id="PTHR11138">
    <property type="entry name" value="METHIONYL-TRNA FORMYLTRANSFERASE"/>
    <property type="match status" value="1"/>
</dbReference>
<dbReference type="Gene3D" id="3.40.50.12230">
    <property type="match status" value="1"/>
</dbReference>
<organism evidence="9 10">
    <name type="scientific">Thermoleophilum album</name>
    <dbReference type="NCBI Taxonomy" id="29539"/>
    <lineage>
        <taxon>Bacteria</taxon>
        <taxon>Bacillati</taxon>
        <taxon>Actinomycetota</taxon>
        <taxon>Thermoleophilia</taxon>
        <taxon>Thermoleophilales</taxon>
        <taxon>Thermoleophilaceae</taxon>
        <taxon>Thermoleophilum</taxon>
    </lineage>
</organism>
<feature type="domain" description="Formyl transferase N-terminal" evidence="7">
    <location>
        <begin position="1"/>
        <end position="178"/>
    </location>
</feature>
<dbReference type="CDD" id="cd08704">
    <property type="entry name" value="Met_tRNA_FMT_C"/>
    <property type="match status" value="1"/>
</dbReference>
<dbReference type="InterPro" id="IPR036477">
    <property type="entry name" value="Formyl_transf_N_sf"/>
</dbReference>
<proteinExistence type="inferred from homology"/>
<keyword evidence="4 5" id="KW-0648">Protein biosynthesis</keyword>
<dbReference type="InterPro" id="IPR044135">
    <property type="entry name" value="Met-tRNA-FMT_C"/>
</dbReference>
<dbReference type="InterPro" id="IPR041711">
    <property type="entry name" value="Met-tRNA-FMT_N"/>
</dbReference>
<dbReference type="STRING" id="29539.SAMN02745716_1886"/>
<keyword evidence="3 5" id="KW-0808">Transferase</keyword>
<evidence type="ECO:0000259" key="7">
    <source>
        <dbReference type="Pfam" id="PF00551"/>
    </source>
</evidence>
<dbReference type="CDD" id="cd08646">
    <property type="entry name" value="FMT_core_Met-tRNA-FMT_N"/>
    <property type="match status" value="1"/>
</dbReference>
<evidence type="ECO:0000313" key="9">
    <source>
        <dbReference type="EMBL" id="SEH15242.1"/>
    </source>
</evidence>
<evidence type="ECO:0000256" key="1">
    <source>
        <dbReference type="ARBA" id="ARBA00010699"/>
    </source>
</evidence>
<evidence type="ECO:0000256" key="5">
    <source>
        <dbReference type="HAMAP-Rule" id="MF_00182"/>
    </source>
</evidence>
<comment type="similarity">
    <text evidence="1 5">Belongs to the Fmt family.</text>
</comment>
<feature type="domain" description="Formyl transferase C-terminal" evidence="8">
    <location>
        <begin position="199"/>
        <end position="296"/>
    </location>
</feature>
<dbReference type="HAMAP" id="MF_00182">
    <property type="entry name" value="Formyl_trans"/>
    <property type="match status" value="1"/>
</dbReference>
<dbReference type="Pfam" id="PF02911">
    <property type="entry name" value="Formyl_trans_C"/>
    <property type="match status" value="1"/>
</dbReference>
<dbReference type="InterPro" id="IPR005793">
    <property type="entry name" value="Formyl_trans_C"/>
</dbReference>
<keyword evidence="10" id="KW-1185">Reference proteome</keyword>
<protein>
    <recommendedName>
        <fullName evidence="2 5">Methionyl-tRNA formyltransferase</fullName>
        <ecNumber evidence="2 5">2.1.2.9</ecNumber>
    </recommendedName>
</protein>
<name>A0A1H6FXV4_THEAL</name>
<dbReference type="GO" id="GO:0005829">
    <property type="term" value="C:cytosol"/>
    <property type="evidence" value="ECO:0007669"/>
    <property type="project" value="TreeGrafter"/>
</dbReference>
<dbReference type="Proteomes" id="UP000222056">
    <property type="component" value="Unassembled WGS sequence"/>
</dbReference>
<dbReference type="SUPFAM" id="SSF53328">
    <property type="entry name" value="Formyltransferase"/>
    <property type="match status" value="1"/>
</dbReference>
<reference evidence="10" key="1">
    <citation type="submission" date="2016-10" db="EMBL/GenBank/DDBJ databases">
        <authorList>
            <person name="Varghese N."/>
            <person name="Submissions S."/>
        </authorList>
    </citation>
    <scope>NUCLEOTIDE SEQUENCE [LARGE SCALE GENOMIC DNA]</scope>
    <source>
        <strain evidence="10">ATCC 35263</strain>
    </source>
</reference>
<dbReference type="RefSeq" id="WP_093118450.1">
    <property type="nucleotide sequence ID" value="NZ_FNWJ01000002.1"/>
</dbReference>
<dbReference type="SUPFAM" id="SSF50486">
    <property type="entry name" value="FMT C-terminal domain-like"/>
    <property type="match status" value="1"/>
</dbReference>
<sequence length="308" mass="33283">MRTVFLGTTELAAAVLERLVASPHRPSLVVTRPDRPRGRGQRVQSPPVADAARTLGLEVFQPEDVNAEAAIARISAARPELLCMCAYGALLGDELLSRWEILNVHPSLLPRWRGAAPLERAIEAGDPLTGVSIMLTERELDAGPLLLQRSEPILPDDDWGSLSARIARLAGELLVDALDLRPPPRPQPSYGITYASRVEKHERVLDPALGCERLARRVRALNPHIGCHLQIPGGGDLKVRAARAHPGSSAVDARPGELVACRERLFLVAVDGLLELLRVQPAGGRAMGAAEFLRGHGRSVRRVEAAVC</sequence>
<evidence type="ECO:0000256" key="3">
    <source>
        <dbReference type="ARBA" id="ARBA00022679"/>
    </source>
</evidence>